<dbReference type="InterPro" id="IPR018955">
    <property type="entry name" value="BCDHK/PDK_N"/>
</dbReference>
<evidence type="ECO:0000256" key="2">
    <source>
        <dbReference type="ARBA" id="ARBA00022553"/>
    </source>
</evidence>
<keyword evidence="4 8" id="KW-0547">Nucleotide-binding</keyword>
<evidence type="ECO:0000313" key="10">
    <source>
        <dbReference type="EMBL" id="PKI85700.1"/>
    </source>
</evidence>
<dbReference type="SMART" id="SM00387">
    <property type="entry name" value="HATPase_c"/>
    <property type="match status" value="1"/>
</dbReference>
<dbReference type="Proteomes" id="UP000232875">
    <property type="component" value="Unassembled WGS sequence"/>
</dbReference>
<dbReference type="PROSITE" id="PS50109">
    <property type="entry name" value="HIS_KIN"/>
    <property type="match status" value="1"/>
</dbReference>
<dbReference type="PANTHER" id="PTHR11947:SF20">
    <property type="entry name" value="[3-METHYL-2-OXOBUTANOATE DEHYDROGENASE [LIPOAMIDE]] KINASE, MITOCHONDRIAL"/>
    <property type="match status" value="1"/>
</dbReference>
<dbReference type="GO" id="GO:0005759">
    <property type="term" value="C:mitochondrial matrix"/>
    <property type="evidence" value="ECO:0007669"/>
    <property type="project" value="UniProtKB-SubCell"/>
</dbReference>
<comment type="similarity">
    <text evidence="1 8">Belongs to the PDK/BCKDK protein kinase family.</text>
</comment>
<dbReference type="PANTHER" id="PTHR11947">
    <property type="entry name" value="PYRUVATE DEHYDROGENASE KINASE"/>
    <property type="match status" value="1"/>
</dbReference>
<dbReference type="InterPro" id="IPR003594">
    <property type="entry name" value="HATPase_dom"/>
</dbReference>
<dbReference type="Gene3D" id="3.30.565.10">
    <property type="entry name" value="Histidine kinase-like ATPase, C-terminal domain"/>
    <property type="match status" value="1"/>
</dbReference>
<dbReference type="AlphaFoldDB" id="A0A2N1JGM8"/>
<reference evidence="10 11" key="1">
    <citation type="submission" date="2017-10" db="EMBL/GenBank/DDBJ databases">
        <title>A novel species of cold-tolerant Malassezia isolated from bats.</title>
        <authorList>
            <person name="Lorch J.M."/>
            <person name="Palmer J.M."/>
            <person name="Vanderwolf K.J."/>
            <person name="Schmidt K.Z."/>
            <person name="Verant M.L."/>
            <person name="Weller T.J."/>
            <person name="Blehert D.S."/>
        </authorList>
    </citation>
    <scope>NUCLEOTIDE SEQUENCE [LARGE SCALE GENOMIC DNA]</scope>
    <source>
        <strain evidence="10 11">NWHC:44797-103</strain>
    </source>
</reference>
<evidence type="ECO:0000256" key="1">
    <source>
        <dbReference type="ARBA" id="ARBA00006155"/>
    </source>
</evidence>
<dbReference type="Pfam" id="PF10436">
    <property type="entry name" value="BCDHK_Adom3"/>
    <property type="match status" value="1"/>
</dbReference>
<evidence type="ECO:0000259" key="9">
    <source>
        <dbReference type="PROSITE" id="PS50109"/>
    </source>
</evidence>
<accession>A0A2N1JGM8</accession>
<gene>
    <name evidence="10" type="ORF">MVES_000395</name>
</gene>
<dbReference type="InterPro" id="IPR036784">
    <property type="entry name" value="AK/P_DHK_N_sf"/>
</dbReference>
<name>A0A2N1JGM8_9BASI</name>
<dbReference type="GO" id="GO:0010906">
    <property type="term" value="P:regulation of glucose metabolic process"/>
    <property type="evidence" value="ECO:0007669"/>
    <property type="project" value="TreeGrafter"/>
</dbReference>
<dbReference type="SUPFAM" id="SSF55874">
    <property type="entry name" value="ATPase domain of HSP90 chaperone/DNA topoisomerase II/histidine kinase"/>
    <property type="match status" value="1"/>
</dbReference>
<comment type="subcellular location">
    <subcellularLocation>
        <location evidence="8">Mitochondrion matrix</location>
    </subcellularLocation>
</comment>
<organism evidence="10 11">
    <name type="scientific">Malassezia vespertilionis</name>
    <dbReference type="NCBI Taxonomy" id="2020962"/>
    <lineage>
        <taxon>Eukaryota</taxon>
        <taxon>Fungi</taxon>
        <taxon>Dikarya</taxon>
        <taxon>Basidiomycota</taxon>
        <taxon>Ustilaginomycotina</taxon>
        <taxon>Malasseziomycetes</taxon>
        <taxon>Malasseziales</taxon>
        <taxon>Malasseziaceae</taxon>
        <taxon>Malassezia</taxon>
    </lineage>
</organism>
<feature type="domain" description="Histidine kinase" evidence="9">
    <location>
        <begin position="248"/>
        <end position="391"/>
    </location>
</feature>
<dbReference type="STRING" id="2020962.A0A2N1JGM8"/>
<evidence type="ECO:0000256" key="6">
    <source>
        <dbReference type="ARBA" id="ARBA00022840"/>
    </source>
</evidence>
<dbReference type="InterPro" id="IPR039028">
    <property type="entry name" value="BCKD/PDK"/>
</dbReference>
<keyword evidence="11" id="KW-1185">Reference proteome</keyword>
<dbReference type="Gene3D" id="1.20.140.20">
    <property type="entry name" value="Alpha-ketoacid/pyruvate dehydrogenase kinase, N-terminal domain"/>
    <property type="match status" value="1"/>
</dbReference>
<dbReference type="SUPFAM" id="SSF69012">
    <property type="entry name" value="alpha-ketoacid dehydrogenase kinase, N-terminal domain"/>
    <property type="match status" value="1"/>
</dbReference>
<evidence type="ECO:0000313" key="11">
    <source>
        <dbReference type="Proteomes" id="UP000232875"/>
    </source>
</evidence>
<dbReference type="InterPro" id="IPR005467">
    <property type="entry name" value="His_kinase_dom"/>
</dbReference>
<evidence type="ECO:0000256" key="8">
    <source>
        <dbReference type="RuleBase" id="RU366032"/>
    </source>
</evidence>
<evidence type="ECO:0000256" key="5">
    <source>
        <dbReference type="ARBA" id="ARBA00022777"/>
    </source>
</evidence>
<keyword evidence="5 8" id="KW-0418">Kinase</keyword>
<evidence type="ECO:0000256" key="3">
    <source>
        <dbReference type="ARBA" id="ARBA00022679"/>
    </source>
</evidence>
<proteinExistence type="inferred from homology"/>
<dbReference type="GO" id="GO:0005524">
    <property type="term" value="F:ATP binding"/>
    <property type="evidence" value="ECO:0007669"/>
    <property type="project" value="UniProtKB-UniRule"/>
</dbReference>
<keyword evidence="3 8" id="KW-0808">Transferase</keyword>
<keyword evidence="6 8" id="KW-0067">ATP-binding</keyword>
<dbReference type="InterPro" id="IPR036890">
    <property type="entry name" value="HATPase_C_sf"/>
</dbReference>
<evidence type="ECO:0000256" key="4">
    <source>
        <dbReference type="ARBA" id="ARBA00022741"/>
    </source>
</evidence>
<keyword evidence="7 8" id="KW-0496">Mitochondrion</keyword>
<keyword evidence="2" id="KW-0597">Phosphoprotein</keyword>
<dbReference type="OrthoDB" id="3264224at2759"/>
<sequence length="751" mass="82327">MSSFVRGLPQYAVYGAPMDLLTRSLANTPTQITVPQLLAYGGTPGAPPSDDVLRQSAQYTQRELPVRLARRVRQFYSLPFIVGSNPWIQNVARLYASSFAALASIPDIQTQQDTDEFTKTLYDLVHDHSENVPSLASGFMECGEYMDGDKISNFLNAALHSRIGIRIIAEQHLALCASAAQARGEDTGGRYRQTSTSVGIIETQMRPVNVIRTSSEYVKALCEATFDIPHAPQVTFYGDVDVTMVGIPLHLEYVITELLKNAYRATTETWTAQRAAGGGPDTISPIEITIASTPSHVNIRISDKGGGIPPNNMNQIFNYAFTTANARSEETVDITAHAMDSSMGSLAGLGYGLPLSRLYLNYFGHSDLDIVSMWGYTTNKPRIHLFAPLPLLKALAVVFPALEKHDPDERDGQQHVCTSQLAQRLQHVCVVLPNDNVESLRNRAQTKLHGSVEDPDQIRLKYLYNKDVYQLEDKDDFEIFSDRLGHIDEVDIFVEAPGIQQSTVSAPVGPNVPVLDETTLVTRTQARGKSGAISIHRVPFAGVPSVHDYKTAGGVSGGGRDSILFPPPKETGPPGHLVVPPKHSVVPTDSASVKSKKTAQTVRSDNLKHKIAFEEFHSQRGVRLLRGSLGPVNNVPMMFKNGYRHVYVSRSFALDHGFIPADTTPGTYGYNGITNLGKWPVQVGSKSVPCTVMLAEDSYFPVILGRSFMEKRGVRTDPIDMTSVLFMDNGERADVEVVVVRDELGQPISIP</sequence>
<evidence type="ECO:0000256" key="7">
    <source>
        <dbReference type="ARBA" id="ARBA00023128"/>
    </source>
</evidence>
<protein>
    <recommendedName>
        <fullName evidence="8">Protein-serine/threonine kinase</fullName>
        <ecNumber evidence="8">2.7.11.-</ecNumber>
    </recommendedName>
</protein>
<dbReference type="GO" id="GO:0004740">
    <property type="term" value="F:pyruvate dehydrogenase (acetyl-transferring) kinase activity"/>
    <property type="evidence" value="ECO:0007669"/>
    <property type="project" value="TreeGrafter"/>
</dbReference>
<dbReference type="Pfam" id="PF02518">
    <property type="entry name" value="HATPase_c"/>
    <property type="match status" value="1"/>
</dbReference>
<dbReference type="EC" id="2.7.11.-" evidence="8"/>
<dbReference type="EMBL" id="KZ454987">
    <property type="protein sequence ID" value="PKI85700.1"/>
    <property type="molecule type" value="Genomic_DNA"/>
</dbReference>